<dbReference type="Proteomes" id="UP001619887">
    <property type="component" value="Unassembled WGS sequence"/>
</dbReference>
<keyword evidence="3" id="KW-1185">Reference proteome</keyword>
<feature type="region of interest" description="Disordered" evidence="1">
    <location>
        <begin position="90"/>
        <end position="134"/>
    </location>
</feature>
<feature type="region of interest" description="Disordered" evidence="1">
    <location>
        <begin position="17"/>
        <end position="36"/>
    </location>
</feature>
<gene>
    <name evidence="2" type="ORF">OYC64_004654</name>
</gene>
<sequence>MADNDKLYEEICSGIKPDRDQWVPSEGDDGIEPRGEGTEQIWTPELLADGEPGSLPSFLSSPHTLEEEDISHYVDNLNINWPTFPEPSVTKIVDGQLGGNKSDGPGSSNPPRISTEVDQCDEGTDRREPAGRDI</sequence>
<accession>A0ABD2FYD6</accession>
<feature type="compositionally biased region" description="Basic and acidic residues" evidence="1">
    <location>
        <begin position="123"/>
        <end position="134"/>
    </location>
</feature>
<comment type="caution">
    <text evidence="2">The sequence shown here is derived from an EMBL/GenBank/DDBJ whole genome shotgun (WGS) entry which is preliminary data.</text>
</comment>
<dbReference type="EMBL" id="JBIYXZ010002085">
    <property type="protein sequence ID" value="KAL3046709.1"/>
    <property type="molecule type" value="Genomic_DNA"/>
</dbReference>
<dbReference type="AlphaFoldDB" id="A0ABD2FYD6"/>
<organism evidence="2 3">
    <name type="scientific">Pagothenia borchgrevinki</name>
    <name type="common">Bald rockcod</name>
    <name type="synonym">Trematomus borchgrevinki</name>
    <dbReference type="NCBI Taxonomy" id="8213"/>
    <lineage>
        <taxon>Eukaryota</taxon>
        <taxon>Metazoa</taxon>
        <taxon>Chordata</taxon>
        <taxon>Craniata</taxon>
        <taxon>Vertebrata</taxon>
        <taxon>Euteleostomi</taxon>
        <taxon>Actinopterygii</taxon>
        <taxon>Neopterygii</taxon>
        <taxon>Teleostei</taxon>
        <taxon>Neoteleostei</taxon>
        <taxon>Acanthomorphata</taxon>
        <taxon>Eupercaria</taxon>
        <taxon>Perciformes</taxon>
        <taxon>Notothenioidei</taxon>
        <taxon>Nototheniidae</taxon>
        <taxon>Pagothenia</taxon>
    </lineage>
</organism>
<evidence type="ECO:0000313" key="3">
    <source>
        <dbReference type="Proteomes" id="UP001619887"/>
    </source>
</evidence>
<evidence type="ECO:0000313" key="2">
    <source>
        <dbReference type="EMBL" id="KAL3046709.1"/>
    </source>
</evidence>
<reference evidence="2 3" key="1">
    <citation type="journal article" date="2022" name="G3 (Bethesda)">
        <title>Evaluating Illumina-, Nanopore-, and PacBio-based genome assembly strategies with the bald notothen, Trematomus borchgrevinki.</title>
        <authorList>
            <person name="Rayamajhi N."/>
            <person name="Cheng C.C."/>
            <person name="Catchen J.M."/>
        </authorList>
    </citation>
    <scope>NUCLEOTIDE SEQUENCE [LARGE SCALE GENOMIC DNA]</scope>
    <source>
        <strain evidence="2">AGRC-2024</strain>
    </source>
</reference>
<reference evidence="2 3" key="2">
    <citation type="journal article" date="2024" name="G3 (Bethesda)">
        <title>The genome of the cryopelagic Antarctic bald notothen, Trematomus borchgrevinki.</title>
        <authorList>
            <person name="Rayamajhi N."/>
            <person name="Rivera-Colon A.G."/>
            <person name="Minhas B.F."/>
            <person name="Cheng C.C."/>
            <person name="Catchen J.M."/>
        </authorList>
    </citation>
    <scope>NUCLEOTIDE SEQUENCE [LARGE SCALE GENOMIC DNA]</scope>
    <source>
        <strain evidence="2">AGRC-2024</strain>
    </source>
</reference>
<proteinExistence type="predicted"/>
<name>A0ABD2FYD6_PAGBO</name>
<evidence type="ECO:0000256" key="1">
    <source>
        <dbReference type="SAM" id="MobiDB-lite"/>
    </source>
</evidence>
<protein>
    <submittedName>
        <fullName evidence="2">Uncharacterized protein</fullName>
    </submittedName>
</protein>